<sequence length="492" mass="54081">MSKTTGKRVARATLGARKRARGALADAPTMPASDAVAPGLPAASEGGVVIPRLPVPLLLPAIPTATSVQVEVVDACLEGPVARSGAELLDMIDEVLGPDTDDETTSALCASAQGVGRAQDDGTAADVRPPAQEVTPAGNDGRRSSTTCELVTKWTVRNPGTVVPPACNDYSMRTVLQLRKECAERKFRLGRKVTKTEQIQHLRAYDAAQQAVQSSVDAENLLETRLRKTKHCVVRLLNILCSDQFIQRLISSDDAATRDQIDTGEVNQRTGLWKEVGVHHRTDTSDYNNLFAAAANDPRFDGVDPSYIVEHETAKLFDMWKRVNGNYMKAYAKFFVSDQNSEEFYDFCSGDLDVAYLRVCVVEKPELETFVRGGMHEEDEIDSLSVTALPPPSTKPSKWQNQVLQTVNRIADFFVKAPAVVDPRSIRGRAHAQPEEDVLIDRIAKLHQLIDQVKESQRKSEQSGGADPALARSISLYQQRLQHYETQLASLY</sequence>
<feature type="region of interest" description="Disordered" evidence="1">
    <location>
        <begin position="119"/>
        <end position="144"/>
    </location>
</feature>
<accession>A0A6A3HUS9</accession>
<proteinExistence type="predicted"/>
<evidence type="ECO:0000256" key="1">
    <source>
        <dbReference type="SAM" id="MobiDB-lite"/>
    </source>
</evidence>
<organism evidence="3 4">
    <name type="scientific">Phytophthora rubi</name>
    <dbReference type="NCBI Taxonomy" id="129364"/>
    <lineage>
        <taxon>Eukaryota</taxon>
        <taxon>Sar</taxon>
        <taxon>Stramenopiles</taxon>
        <taxon>Oomycota</taxon>
        <taxon>Peronosporomycetes</taxon>
        <taxon>Peronosporales</taxon>
        <taxon>Peronosporaceae</taxon>
        <taxon>Phytophthora</taxon>
    </lineage>
</organism>
<dbReference type="EMBL" id="QXFU01004066">
    <property type="protein sequence ID" value="KAE8970918.1"/>
    <property type="molecule type" value="Genomic_DNA"/>
</dbReference>
<gene>
    <name evidence="3" type="ORF">PR001_g26592</name>
    <name evidence="2" type="ORF">PR002_g26973</name>
</gene>
<evidence type="ECO:0000313" key="4">
    <source>
        <dbReference type="Proteomes" id="UP000429607"/>
    </source>
</evidence>
<dbReference type="OrthoDB" id="107753at2759"/>
<evidence type="ECO:0000313" key="3">
    <source>
        <dbReference type="EMBL" id="KAE8972495.1"/>
    </source>
</evidence>
<dbReference type="Proteomes" id="UP000435112">
    <property type="component" value="Unassembled WGS sequence"/>
</dbReference>
<dbReference type="EMBL" id="QXFV01003985">
    <property type="protein sequence ID" value="KAE8972495.1"/>
    <property type="molecule type" value="Genomic_DNA"/>
</dbReference>
<reference evidence="4 5" key="1">
    <citation type="submission" date="2018-09" db="EMBL/GenBank/DDBJ databases">
        <title>Genomic investigation of the strawberry pathogen Phytophthora fragariae indicates pathogenicity is determined by transcriptional variation in three key races.</title>
        <authorList>
            <person name="Adams T.M."/>
            <person name="Armitage A.D."/>
            <person name="Sobczyk M.K."/>
            <person name="Bates H.J."/>
            <person name="Dunwell J.M."/>
            <person name="Nellist C.F."/>
            <person name="Harrison R.J."/>
        </authorList>
    </citation>
    <scope>NUCLEOTIDE SEQUENCE [LARGE SCALE GENOMIC DNA]</scope>
    <source>
        <strain evidence="3 4">SCRP249</strain>
        <strain evidence="2 5">SCRP324</strain>
    </source>
</reference>
<evidence type="ECO:0000313" key="2">
    <source>
        <dbReference type="EMBL" id="KAE8970918.1"/>
    </source>
</evidence>
<comment type="caution">
    <text evidence="3">The sequence shown here is derived from an EMBL/GenBank/DDBJ whole genome shotgun (WGS) entry which is preliminary data.</text>
</comment>
<name>A0A6A3HUS9_9STRA</name>
<evidence type="ECO:0000313" key="5">
    <source>
        <dbReference type="Proteomes" id="UP000435112"/>
    </source>
</evidence>
<dbReference type="AlphaFoldDB" id="A0A6A3HUS9"/>
<dbReference type="Proteomes" id="UP000429607">
    <property type="component" value="Unassembled WGS sequence"/>
</dbReference>
<protein>
    <submittedName>
        <fullName evidence="3">Uncharacterized protein</fullName>
    </submittedName>
</protein>